<evidence type="ECO:0000256" key="2">
    <source>
        <dbReference type="ARBA" id="ARBA00022723"/>
    </source>
</evidence>
<dbReference type="Gene3D" id="3.90.180.10">
    <property type="entry name" value="Medium-chain alcohol dehydrogenases, catalytic domain"/>
    <property type="match status" value="1"/>
</dbReference>
<dbReference type="EMBL" id="CP088295">
    <property type="protein sequence ID" value="UUY03642.1"/>
    <property type="molecule type" value="Genomic_DNA"/>
</dbReference>
<keyword evidence="4" id="KW-0560">Oxidoreductase</keyword>
<accession>A0ABY5PGE9</accession>
<evidence type="ECO:0000313" key="8">
    <source>
        <dbReference type="EMBL" id="UUY03642.1"/>
    </source>
</evidence>
<evidence type="ECO:0000256" key="4">
    <source>
        <dbReference type="ARBA" id="ARBA00023002"/>
    </source>
</evidence>
<dbReference type="InterPro" id="IPR020843">
    <property type="entry name" value="ER"/>
</dbReference>
<dbReference type="Proteomes" id="UP001058860">
    <property type="component" value="Chromosome"/>
</dbReference>
<evidence type="ECO:0000256" key="6">
    <source>
        <dbReference type="RuleBase" id="RU361277"/>
    </source>
</evidence>
<dbReference type="RefSeq" id="WP_353864144.1">
    <property type="nucleotide sequence ID" value="NZ_CP088295.1"/>
</dbReference>
<protein>
    <submittedName>
        <fullName evidence="8">NAD(P)-dependent alcohol dehydrogenase</fullName>
    </submittedName>
</protein>
<dbReference type="PANTHER" id="PTHR43880">
    <property type="entry name" value="ALCOHOL DEHYDROGENASE"/>
    <property type="match status" value="1"/>
</dbReference>
<reference evidence="9" key="1">
    <citation type="submission" date="2021-11" db="EMBL/GenBank/DDBJ databases">
        <title>Cultivation dependent microbiological survey of springs from the worlds oldest radium mine currently devoted to the extraction of radon-saturated water.</title>
        <authorList>
            <person name="Kapinusova G."/>
            <person name="Smrhova T."/>
            <person name="Strejcek M."/>
            <person name="Suman J."/>
            <person name="Jani K."/>
            <person name="Pajer P."/>
            <person name="Uhlik O."/>
        </authorList>
    </citation>
    <scope>NUCLEOTIDE SEQUENCE [LARGE SCALE GENOMIC DNA]</scope>
    <source>
        <strain evidence="9">J379</strain>
    </source>
</reference>
<comment type="similarity">
    <text evidence="1 6">Belongs to the zinc-containing alcohol dehydrogenase family.</text>
</comment>
<organism evidence="8 9">
    <name type="scientific">Svornostia abyssi</name>
    <dbReference type="NCBI Taxonomy" id="2898438"/>
    <lineage>
        <taxon>Bacteria</taxon>
        <taxon>Bacillati</taxon>
        <taxon>Actinomycetota</taxon>
        <taxon>Thermoleophilia</taxon>
        <taxon>Solirubrobacterales</taxon>
        <taxon>Baekduiaceae</taxon>
        <taxon>Svornostia</taxon>
    </lineage>
</organism>
<dbReference type="Pfam" id="PF08240">
    <property type="entry name" value="ADH_N"/>
    <property type="match status" value="1"/>
</dbReference>
<keyword evidence="2 6" id="KW-0479">Metal-binding</keyword>
<dbReference type="SUPFAM" id="SSF50129">
    <property type="entry name" value="GroES-like"/>
    <property type="match status" value="1"/>
</dbReference>
<evidence type="ECO:0000259" key="7">
    <source>
        <dbReference type="SMART" id="SM00829"/>
    </source>
</evidence>
<feature type="domain" description="Enoyl reductase (ER)" evidence="7">
    <location>
        <begin position="13"/>
        <end position="356"/>
    </location>
</feature>
<dbReference type="InterPro" id="IPR013154">
    <property type="entry name" value="ADH-like_N"/>
</dbReference>
<keyword evidence="9" id="KW-1185">Reference proteome</keyword>
<keyword evidence="3 6" id="KW-0862">Zinc</keyword>
<evidence type="ECO:0000256" key="3">
    <source>
        <dbReference type="ARBA" id="ARBA00022833"/>
    </source>
</evidence>
<sequence>MKAVAAVLREPRGPLRLEDVELDDPRAGEVIVRIAGVGICHTDLGACDGHVPLPLPVVLGHEGAGVVERVGADVTALQPGDHVVLTFDSCGACPTCRGGHPAYCREFVVRNSSGRRCDGSVTMRQGDADVHGSFLGQSSFTTHALASVRNAVRVNDDLPIALLGPLGCSLQTGAGAVLRVLAPEARSSLAVFGCGPVGMASVMAARAAGCTTIVAVDPDPGRRELALELGATVALDPEGVARGIRQLVPGGVDCAVETVGTAEVVDAALASLASPGRCATLGFRGPRNRIEIDQGHLLMGRTLTGVIEGDVDPHSFIGDLLALHRTGLFPFERLIATYPFEEIERAIEDTRRGAVLKPVLLMPGA</sequence>
<dbReference type="InterPro" id="IPR002328">
    <property type="entry name" value="ADH_Zn_CS"/>
</dbReference>
<dbReference type="CDD" id="cd08278">
    <property type="entry name" value="benzyl_alcohol_DH"/>
    <property type="match status" value="1"/>
</dbReference>
<dbReference type="InterPro" id="IPR036291">
    <property type="entry name" value="NAD(P)-bd_dom_sf"/>
</dbReference>
<proteinExistence type="inferred from homology"/>
<keyword evidence="5" id="KW-0520">NAD</keyword>
<name>A0ABY5PGE9_9ACTN</name>
<dbReference type="SUPFAM" id="SSF51735">
    <property type="entry name" value="NAD(P)-binding Rossmann-fold domains"/>
    <property type="match status" value="1"/>
</dbReference>
<evidence type="ECO:0000313" key="9">
    <source>
        <dbReference type="Proteomes" id="UP001058860"/>
    </source>
</evidence>
<gene>
    <name evidence="8" type="ORF">LRS13_23725</name>
</gene>
<dbReference type="SMART" id="SM00829">
    <property type="entry name" value="PKS_ER"/>
    <property type="match status" value="1"/>
</dbReference>
<dbReference type="Gene3D" id="3.40.50.720">
    <property type="entry name" value="NAD(P)-binding Rossmann-like Domain"/>
    <property type="match status" value="1"/>
</dbReference>
<dbReference type="PROSITE" id="PS00059">
    <property type="entry name" value="ADH_ZINC"/>
    <property type="match status" value="1"/>
</dbReference>
<dbReference type="Pfam" id="PF00107">
    <property type="entry name" value="ADH_zinc_N"/>
    <property type="match status" value="1"/>
</dbReference>
<evidence type="ECO:0000256" key="1">
    <source>
        <dbReference type="ARBA" id="ARBA00008072"/>
    </source>
</evidence>
<comment type="cofactor">
    <cofactor evidence="6">
        <name>Zn(2+)</name>
        <dbReference type="ChEBI" id="CHEBI:29105"/>
    </cofactor>
</comment>
<dbReference type="InterPro" id="IPR011032">
    <property type="entry name" value="GroES-like_sf"/>
</dbReference>
<dbReference type="InterPro" id="IPR013149">
    <property type="entry name" value="ADH-like_C"/>
</dbReference>
<evidence type="ECO:0000256" key="5">
    <source>
        <dbReference type="ARBA" id="ARBA00023027"/>
    </source>
</evidence>
<dbReference type="PANTHER" id="PTHR43880:SF12">
    <property type="entry name" value="ALCOHOL DEHYDROGENASE CLASS-3"/>
    <property type="match status" value="1"/>
</dbReference>